<dbReference type="PANTHER" id="PTHR37302:SF1">
    <property type="entry name" value="PROTEIN DINB"/>
    <property type="match status" value="1"/>
</dbReference>
<feature type="binding site" evidence="3">
    <location>
        <position position="139"/>
    </location>
    <ligand>
        <name>a divalent metal cation</name>
        <dbReference type="ChEBI" id="CHEBI:60240"/>
    </ligand>
</feature>
<evidence type="ECO:0000256" key="1">
    <source>
        <dbReference type="ARBA" id="ARBA00008635"/>
    </source>
</evidence>
<evidence type="ECO:0000256" key="3">
    <source>
        <dbReference type="PIRSR" id="PIRSR607837-1"/>
    </source>
</evidence>
<comment type="caution">
    <text evidence="4">The sequence shown here is derived from an EMBL/GenBank/DDBJ whole genome shotgun (WGS) entry which is preliminary data.</text>
</comment>
<proteinExistence type="inferred from homology"/>
<feature type="binding site" evidence="3">
    <location>
        <position position="135"/>
    </location>
    <ligand>
        <name>a divalent metal cation</name>
        <dbReference type="ChEBI" id="CHEBI:60240"/>
    </ligand>
</feature>
<dbReference type="STRING" id="1886670.PTI45_01688"/>
<dbReference type="InterPro" id="IPR034660">
    <property type="entry name" value="DinB/YfiT-like"/>
</dbReference>
<feature type="binding site" evidence="3">
    <location>
        <position position="48"/>
    </location>
    <ligand>
        <name>a divalent metal cation</name>
        <dbReference type="ChEBI" id="CHEBI:60240"/>
    </ligand>
</feature>
<dbReference type="AlphaFoldDB" id="A0A1E3L559"/>
<sequence length="171" mass="19655">MPNHPVAMFEYHIWASRTIMERIQELPASVLHAEVGSSFPTIAHALSHMYAVDRMFYQVLQGKEMPEALQECMALNQTTLTSIDEYITRFAVLTDQYQQWLQSGIDLEQSLLLNNPYVGPRQTRLAEIVLHVVNHGTYHRGNISTMLRQLGHASVMNDYLLFWYQESASSI</sequence>
<dbReference type="Pfam" id="PF05163">
    <property type="entry name" value="DinB"/>
    <property type="match status" value="1"/>
</dbReference>
<reference evidence="4 5" key="1">
    <citation type="submission" date="2016-08" db="EMBL/GenBank/DDBJ databases">
        <title>Genome sequencing of Paenibacillus sp. TI45-13ar, isolated from Korean traditional nuruk.</title>
        <authorList>
            <person name="Kim S.-J."/>
        </authorList>
    </citation>
    <scope>NUCLEOTIDE SEQUENCE [LARGE SCALE GENOMIC DNA]</scope>
    <source>
        <strain evidence="4 5">TI45-13ar</strain>
    </source>
</reference>
<dbReference type="EMBL" id="MDER01000033">
    <property type="protein sequence ID" value="ODP28909.1"/>
    <property type="molecule type" value="Genomic_DNA"/>
</dbReference>
<dbReference type="InterPro" id="IPR007837">
    <property type="entry name" value="DinB"/>
</dbReference>
<dbReference type="PANTHER" id="PTHR37302">
    <property type="entry name" value="SLR1116 PROTEIN"/>
    <property type="match status" value="1"/>
</dbReference>
<name>A0A1E3L559_9BACL</name>
<keyword evidence="5" id="KW-1185">Reference proteome</keyword>
<evidence type="ECO:0000313" key="4">
    <source>
        <dbReference type="EMBL" id="ODP28909.1"/>
    </source>
</evidence>
<keyword evidence="2 3" id="KW-0479">Metal-binding</keyword>
<evidence type="ECO:0000313" key="5">
    <source>
        <dbReference type="Proteomes" id="UP000094578"/>
    </source>
</evidence>
<organism evidence="4 5">
    <name type="scientific">Paenibacillus nuruki</name>
    <dbReference type="NCBI Taxonomy" id="1886670"/>
    <lineage>
        <taxon>Bacteria</taxon>
        <taxon>Bacillati</taxon>
        <taxon>Bacillota</taxon>
        <taxon>Bacilli</taxon>
        <taxon>Bacillales</taxon>
        <taxon>Paenibacillaceae</taxon>
        <taxon>Paenibacillus</taxon>
    </lineage>
</organism>
<protein>
    <submittedName>
        <fullName evidence="4">Protein DinB</fullName>
    </submittedName>
</protein>
<accession>A0A1E3L559</accession>
<gene>
    <name evidence="4" type="ORF">PTI45_01688</name>
</gene>
<dbReference type="Gene3D" id="1.20.120.450">
    <property type="entry name" value="dinb family like domain"/>
    <property type="match status" value="1"/>
</dbReference>
<dbReference type="SUPFAM" id="SSF109854">
    <property type="entry name" value="DinB/YfiT-like putative metalloenzymes"/>
    <property type="match status" value="1"/>
</dbReference>
<dbReference type="Proteomes" id="UP000094578">
    <property type="component" value="Unassembled WGS sequence"/>
</dbReference>
<comment type="similarity">
    <text evidence="1">Belongs to the DinB family.</text>
</comment>
<evidence type="ECO:0000256" key="2">
    <source>
        <dbReference type="ARBA" id="ARBA00022723"/>
    </source>
</evidence>
<dbReference type="GO" id="GO:0046872">
    <property type="term" value="F:metal ion binding"/>
    <property type="evidence" value="ECO:0007669"/>
    <property type="project" value="UniProtKB-KW"/>
</dbReference>